<dbReference type="Proteomes" id="UP000001250">
    <property type="component" value="Segment"/>
</dbReference>
<protein>
    <submittedName>
        <fullName evidence="2">ERF recombination protein</fullName>
    </submittedName>
</protein>
<reference evidence="2 3" key="1">
    <citation type="journal article" date="2006" name="J. Bacteriol.">
        <title>Genome sequence and global gene expression of Q54, a new phage species linking the 936 and c2 phage species of Lactococcus lactis.</title>
        <authorList>
            <person name="Fortier L.C."/>
            <person name="Bransi A."/>
            <person name="Moineau S."/>
        </authorList>
    </citation>
    <scope>NUCLEOTIDE SEQUENCE</scope>
</reference>
<dbReference type="InterPro" id="IPR007499">
    <property type="entry name" value="ERF_bacteria_virus"/>
</dbReference>
<dbReference type="GeneID" id="5130597"/>
<evidence type="ECO:0000313" key="3">
    <source>
        <dbReference type="Proteomes" id="UP000001250"/>
    </source>
</evidence>
<dbReference type="Pfam" id="PF04404">
    <property type="entry name" value="ERF"/>
    <property type="match status" value="1"/>
</dbReference>
<dbReference type="OrthoDB" id="8735at10239"/>
<sequence>MKNLNKAREELKANKSQYNSFGKYNYRNVEDIQEALKPLLVKHDLGLWLDTDIFEMAGMLWLKLVGEVTDGEDVKESTVKVPFQKEKKGMSYEQAFGATLSYAAKYLLGLIFLLDDTKDEDAVENNDNYTYRKEQEQKELEAKAEAANKKKAIARAAQIGYPDVEKLELLSYDQIVGVMKAYKLEQQEEEILTDVNK</sequence>
<dbReference type="RefSeq" id="YP_762580.1">
    <property type="nucleotide sequence ID" value="NC_008364.1"/>
</dbReference>
<proteinExistence type="predicted"/>
<keyword evidence="3" id="KW-1185">Reference proteome</keyword>
<evidence type="ECO:0000256" key="1">
    <source>
        <dbReference type="SAM" id="Coils"/>
    </source>
</evidence>
<accession>Q0GXW1</accession>
<dbReference type="KEGG" id="vg:5130597"/>
<dbReference type="EMBL" id="DQ490056">
    <property type="protein sequence ID" value="ABF22565.1"/>
    <property type="molecule type" value="Genomic_DNA"/>
</dbReference>
<keyword evidence="1" id="KW-0175">Coiled coil</keyword>
<feature type="coiled-coil region" evidence="1">
    <location>
        <begin position="130"/>
        <end position="157"/>
    </location>
</feature>
<organism evidence="2 3">
    <name type="scientific">Lactococcus phage Q54</name>
    <dbReference type="NCBI Taxonomy" id="382685"/>
    <lineage>
        <taxon>Viruses</taxon>
        <taxon>Duplodnaviria</taxon>
        <taxon>Heunggongvirae</taxon>
        <taxon>Uroviricota</taxon>
        <taxon>Caudoviricetes</taxon>
        <taxon>Questintvirus</taxon>
        <taxon>Questintvirus Q54</taxon>
    </lineage>
</organism>
<name>Q0GXW1_9CAUD</name>
<evidence type="ECO:0000313" key="2">
    <source>
        <dbReference type="EMBL" id="ABF22565.1"/>
    </source>
</evidence>